<dbReference type="Gene3D" id="1.20.1070.10">
    <property type="entry name" value="Rhodopsin 7-helix transmembrane proteins"/>
    <property type="match status" value="1"/>
</dbReference>
<feature type="transmembrane region" description="Helical" evidence="5">
    <location>
        <begin position="256"/>
        <end position="277"/>
    </location>
</feature>
<comment type="caution">
    <text evidence="7">The sequence shown here is derived from an EMBL/GenBank/DDBJ whole genome shotgun (WGS) entry which is preliminary data.</text>
</comment>
<dbReference type="Proteomes" id="UP000663845">
    <property type="component" value="Unassembled WGS sequence"/>
</dbReference>
<feature type="transmembrane region" description="Helical" evidence="5">
    <location>
        <begin position="289"/>
        <end position="309"/>
    </location>
</feature>
<evidence type="ECO:0000256" key="3">
    <source>
        <dbReference type="ARBA" id="ARBA00022989"/>
    </source>
</evidence>
<organism evidence="7 8">
    <name type="scientific">Adineta steineri</name>
    <dbReference type="NCBI Taxonomy" id="433720"/>
    <lineage>
        <taxon>Eukaryota</taxon>
        <taxon>Metazoa</taxon>
        <taxon>Spiralia</taxon>
        <taxon>Gnathifera</taxon>
        <taxon>Rotifera</taxon>
        <taxon>Eurotatoria</taxon>
        <taxon>Bdelloidea</taxon>
        <taxon>Adinetida</taxon>
        <taxon>Adinetidae</taxon>
        <taxon>Adineta</taxon>
    </lineage>
</organism>
<dbReference type="GO" id="GO:0016020">
    <property type="term" value="C:membrane"/>
    <property type="evidence" value="ECO:0007669"/>
    <property type="project" value="UniProtKB-SubCell"/>
</dbReference>
<dbReference type="PROSITE" id="PS50262">
    <property type="entry name" value="G_PROTEIN_RECEP_F1_2"/>
    <property type="match status" value="1"/>
</dbReference>
<keyword evidence="3 5" id="KW-1133">Transmembrane helix</keyword>
<dbReference type="InterPro" id="IPR000276">
    <property type="entry name" value="GPCR_Rhodpsn"/>
</dbReference>
<evidence type="ECO:0000313" key="8">
    <source>
        <dbReference type="Proteomes" id="UP000663845"/>
    </source>
</evidence>
<evidence type="ECO:0000256" key="1">
    <source>
        <dbReference type="ARBA" id="ARBA00004370"/>
    </source>
</evidence>
<accession>A0A814ZLL9</accession>
<keyword evidence="2 5" id="KW-0812">Transmembrane</keyword>
<feature type="transmembrane region" description="Helical" evidence="5">
    <location>
        <begin position="106"/>
        <end position="128"/>
    </location>
</feature>
<feature type="transmembrane region" description="Helical" evidence="5">
    <location>
        <begin position="33"/>
        <end position="55"/>
    </location>
</feature>
<reference evidence="7" key="1">
    <citation type="submission" date="2021-02" db="EMBL/GenBank/DDBJ databases">
        <authorList>
            <person name="Nowell W R."/>
        </authorList>
    </citation>
    <scope>NUCLEOTIDE SEQUENCE</scope>
</reference>
<keyword evidence="4 5" id="KW-0472">Membrane</keyword>
<dbReference type="EMBL" id="CAJNOG010000444">
    <property type="protein sequence ID" value="CAF1244866.1"/>
    <property type="molecule type" value="Genomic_DNA"/>
</dbReference>
<feature type="transmembrane region" description="Helical" evidence="5">
    <location>
        <begin position="75"/>
        <end position="99"/>
    </location>
</feature>
<dbReference type="SUPFAM" id="SSF81321">
    <property type="entry name" value="Family A G protein-coupled receptor-like"/>
    <property type="match status" value="1"/>
</dbReference>
<feature type="transmembrane region" description="Helical" evidence="5">
    <location>
        <begin position="134"/>
        <end position="152"/>
    </location>
</feature>
<proteinExistence type="predicted"/>
<dbReference type="Pfam" id="PF00001">
    <property type="entry name" value="7tm_1"/>
    <property type="match status" value="1"/>
</dbReference>
<feature type="domain" description="G-protein coupled receptors family 1 profile" evidence="6">
    <location>
        <begin position="1"/>
        <end position="235"/>
    </location>
</feature>
<feature type="transmembrane region" description="Helical" evidence="5">
    <location>
        <begin position="172"/>
        <end position="195"/>
    </location>
</feature>
<gene>
    <name evidence="7" type="ORF">JYZ213_LOCUS29282</name>
</gene>
<evidence type="ECO:0000259" key="6">
    <source>
        <dbReference type="PROSITE" id="PS50262"/>
    </source>
</evidence>
<protein>
    <recommendedName>
        <fullName evidence="6">G-protein coupled receptors family 1 profile domain-containing protein</fullName>
    </recommendedName>
</protein>
<dbReference type="InterPro" id="IPR017452">
    <property type="entry name" value="GPCR_Rhodpsn_7TM"/>
</dbReference>
<evidence type="ECO:0000256" key="4">
    <source>
        <dbReference type="ARBA" id="ARBA00023136"/>
    </source>
</evidence>
<evidence type="ECO:0000256" key="5">
    <source>
        <dbReference type="SAM" id="Phobius"/>
    </source>
</evidence>
<dbReference type="CDD" id="cd00637">
    <property type="entry name" value="7tm_classA_rhodopsin-like"/>
    <property type="match status" value="1"/>
</dbReference>
<evidence type="ECO:0000256" key="2">
    <source>
        <dbReference type="ARBA" id="ARBA00022692"/>
    </source>
</evidence>
<sequence length="335" mass="38657">MIISILDLLFSHPFTLNYLRTGQVSPSTNSLCIFWNFINGTFSFATYLAMAWASIERHFLIFYPAVFSSRRKRVLFHYIPLISTALIYPIMFSIITVFLYPCQNVFSMIALFCGYSCALRIPTVALYARIVNNFVPTFIVVVSSLSLLVRVIMQKRRVQRNQFHWRKCRRMIIQLMTTVSLFLVITMPVTLVSIIQYCCVPTFGAAVQAPYLSFLIRFLNILMPFVCLGLLPEIWPKLLPWKRQSDRVGPTQMRTFLVITMPVTLVSIIQYCCVPTFGAAVQAPYLSFLIRFLNILMPFVCLGLLPEIWPKLLPWKRQSDRVGPTQMRTITLTKT</sequence>
<name>A0A814ZLL9_9BILA</name>
<dbReference type="AlphaFoldDB" id="A0A814ZLL9"/>
<feature type="transmembrane region" description="Helical" evidence="5">
    <location>
        <begin position="215"/>
        <end position="235"/>
    </location>
</feature>
<evidence type="ECO:0000313" key="7">
    <source>
        <dbReference type="EMBL" id="CAF1244866.1"/>
    </source>
</evidence>
<comment type="subcellular location">
    <subcellularLocation>
        <location evidence="1">Membrane</location>
    </subcellularLocation>
</comment>
<dbReference type="GO" id="GO:0004930">
    <property type="term" value="F:G protein-coupled receptor activity"/>
    <property type="evidence" value="ECO:0007669"/>
    <property type="project" value="InterPro"/>
</dbReference>